<proteinExistence type="predicted"/>
<dbReference type="InParanoid" id="A0A168QV90"/>
<dbReference type="InterPro" id="IPR007967">
    <property type="entry name" value="GSKIP_dom"/>
</dbReference>
<dbReference type="SUPFAM" id="SSF103107">
    <property type="entry name" value="Hypothetical protein c14orf129, hspc210"/>
    <property type="match status" value="1"/>
</dbReference>
<dbReference type="InterPro" id="IPR023231">
    <property type="entry name" value="GSKIP_dom_sf"/>
</dbReference>
<dbReference type="Pfam" id="PF05303">
    <property type="entry name" value="GSKIP_dom"/>
    <property type="match status" value="1"/>
</dbReference>
<feature type="compositionally biased region" description="Polar residues" evidence="1">
    <location>
        <begin position="150"/>
        <end position="170"/>
    </location>
</feature>
<feature type="domain" description="GSKIP" evidence="2">
    <location>
        <begin position="39"/>
        <end position="117"/>
    </location>
</feature>
<feature type="compositionally biased region" description="Polar residues" evidence="1">
    <location>
        <begin position="208"/>
        <end position="222"/>
    </location>
</feature>
<evidence type="ECO:0000313" key="4">
    <source>
        <dbReference type="Proteomes" id="UP000078561"/>
    </source>
</evidence>
<organism evidence="3">
    <name type="scientific">Absidia glauca</name>
    <name type="common">Pin mould</name>
    <dbReference type="NCBI Taxonomy" id="4829"/>
    <lineage>
        <taxon>Eukaryota</taxon>
        <taxon>Fungi</taxon>
        <taxon>Fungi incertae sedis</taxon>
        <taxon>Mucoromycota</taxon>
        <taxon>Mucoromycotina</taxon>
        <taxon>Mucoromycetes</taxon>
        <taxon>Mucorales</taxon>
        <taxon>Cunninghamellaceae</taxon>
        <taxon>Absidia</taxon>
    </lineage>
</organism>
<evidence type="ECO:0000313" key="3">
    <source>
        <dbReference type="EMBL" id="SAM05610.1"/>
    </source>
</evidence>
<name>A0A168QV90_ABSGL</name>
<accession>A0A168QV90</accession>
<dbReference type="OrthoDB" id="5804279at2759"/>
<dbReference type="Gene3D" id="3.30.2280.10">
    <property type="entry name" value="Hypothetical protein (hspc210)"/>
    <property type="match status" value="1"/>
</dbReference>
<feature type="compositionally biased region" description="Polar residues" evidence="1">
    <location>
        <begin position="130"/>
        <end position="140"/>
    </location>
</feature>
<dbReference type="Proteomes" id="UP000078561">
    <property type="component" value="Unassembled WGS sequence"/>
</dbReference>
<gene>
    <name evidence="3" type="primary">ABSGL_11485.1 scaffold 12295</name>
</gene>
<evidence type="ECO:0000256" key="1">
    <source>
        <dbReference type="SAM" id="MobiDB-lite"/>
    </source>
</evidence>
<reference evidence="3" key="1">
    <citation type="submission" date="2016-04" db="EMBL/GenBank/DDBJ databases">
        <authorList>
            <person name="Evans L.H."/>
            <person name="Alamgir A."/>
            <person name="Owens N."/>
            <person name="Weber N.D."/>
            <person name="Virtaneva K."/>
            <person name="Barbian K."/>
            <person name="Babar A."/>
            <person name="Rosenke K."/>
        </authorList>
    </citation>
    <scope>NUCLEOTIDE SEQUENCE [LARGE SCALE GENOMIC DNA]</scope>
    <source>
        <strain evidence="3">CBS 101.48</strain>
    </source>
</reference>
<protein>
    <recommendedName>
        <fullName evidence="2">GSKIP domain-containing protein</fullName>
    </recommendedName>
</protein>
<dbReference type="AlphaFoldDB" id="A0A168QV90"/>
<sequence>MRFASLTDELNSITKDYDYGIVPGSAAVFVKDEVMGIGRLDLTLLEGVMVVIEVSNQGYKIASSSPLSDDPVTLAAAEQVQACVERESFETMENLLMTASPLFREQFQSTLYDKLRQVQQLQLMDDEQRQQYSSGNQPHDYNTMDGLSPTGHSSNHTDITNLGQQHSVTGQPALPTDSASSPILLSSPSSSLPDSYYHKQHTNLPKADQSSPTTFNSHTTSSLDQQDLLDEINQWIH</sequence>
<keyword evidence="4" id="KW-1185">Reference proteome</keyword>
<feature type="compositionally biased region" description="Low complexity" evidence="1">
    <location>
        <begin position="178"/>
        <end position="195"/>
    </location>
</feature>
<feature type="region of interest" description="Disordered" evidence="1">
    <location>
        <begin position="127"/>
        <end position="222"/>
    </location>
</feature>
<dbReference type="EMBL" id="LT554468">
    <property type="protein sequence ID" value="SAM05610.1"/>
    <property type="molecule type" value="Genomic_DNA"/>
</dbReference>
<evidence type="ECO:0000259" key="2">
    <source>
        <dbReference type="Pfam" id="PF05303"/>
    </source>
</evidence>